<dbReference type="InterPro" id="IPR000380">
    <property type="entry name" value="Topo_IA"/>
</dbReference>
<evidence type="ECO:0000256" key="6">
    <source>
        <dbReference type="ARBA" id="ARBA00022842"/>
    </source>
</evidence>
<protein>
    <recommendedName>
        <fullName evidence="10">DNA topoisomerase 1</fullName>
        <ecNumber evidence="10">5.6.2.1</ecNumber>
    </recommendedName>
    <alternativeName>
        <fullName evidence="10">DNA topoisomerase I</fullName>
    </alternativeName>
</protein>
<dbReference type="Pfam" id="PF01751">
    <property type="entry name" value="Toprim"/>
    <property type="match status" value="1"/>
</dbReference>
<name>A0A2M7W174_9BACT</name>
<dbReference type="SMART" id="SM00437">
    <property type="entry name" value="TOP1Ac"/>
    <property type="match status" value="1"/>
</dbReference>
<keyword evidence="5" id="KW-0862">Zinc</keyword>
<dbReference type="HAMAP" id="MF_00952">
    <property type="entry name" value="Topoisom_1_prok"/>
    <property type="match status" value="1"/>
</dbReference>
<dbReference type="EC" id="5.6.2.1" evidence="10"/>
<accession>A0A2M7W174</accession>
<keyword evidence="6" id="KW-0460">Magnesium</keyword>
<feature type="site" description="Interaction with DNA" evidence="10">
    <location>
        <position position="158"/>
    </location>
</feature>
<evidence type="ECO:0000256" key="10">
    <source>
        <dbReference type="HAMAP-Rule" id="MF_00952"/>
    </source>
</evidence>
<evidence type="ECO:0000256" key="1">
    <source>
        <dbReference type="ARBA" id="ARBA00000213"/>
    </source>
</evidence>
<dbReference type="SUPFAM" id="SSF56712">
    <property type="entry name" value="Prokaryotic type I DNA topoisomerase"/>
    <property type="match status" value="1"/>
</dbReference>
<comment type="catalytic activity">
    <reaction evidence="1 10">
        <text>ATP-independent breakage of single-stranded DNA, followed by passage and rejoining.</text>
        <dbReference type="EC" id="5.6.2.1"/>
    </reaction>
</comment>
<dbReference type="SUPFAM" id="SSF57783">
    <property type="entry name" value="Zinc beta-ribbon"/>
    <property type="match status" value="1"/>
</dbReference>
<dbReference type="InterPro" id="IPR003602">
    <property type="entry name" value="Topo_IA_DNA-bd_dom"/>
</dbReference>
<dbReference type="PRINTS" id="PR00417">
    <property type="entry name" value="PRTPISMRASEI"/>
</dbReference>
<evidence type="ECO:0000256" key="7">
    <source>
        <dbReference type="ARBA" id="ARBA00023029"/>
    </source>
</evidence>
<evidence type="ECO:0000259" key="12">
    <source>
        <dbReference type="PROSITE" id="PS52039"/>
    </source>
</evidence>
<dbReference type="Gene3D" id="1.10.290.10">
    <property type="entry name" value="Topoisomerase I, domain 4"/>
    <property type="match status" value="1"/>
</dbReference>
<dbReference type="Pfam" id="PF01396">
    <property type="entry name" value="Zn_ribbon_Top1"/>
    <property type="match status" value="2"/>
</dbReference>
<dbReference type="PROSITE" id="PS52039">
    <property type="entry name" value="TOPO_IA_2"/>
    <property type="match status" value="1"/>
</dbReference>
<proteinExistence type="inferred from homology"/>
<dbReference type="EMBL" id="PFQB01000098">
    <property type="protein sequence ID" value="PJA13033.1"/>
    <property type="molecule type" value="Genomic_DNA"/>
</dbReference>
<feature type="site" description="Interaction with DNA" evidence="10">
    <location>
        <position position="143"/>
    </location>
</feature>
<dbReference type="InterPro" id="IPR003601">
    <property type="entry name" value="Topo_IA_2"/>
</dbReference>
<evidence type="ECO:0000256" key="8">
    <source>
        <dbReference type="ARBA" id="ARBA00023125"/>
    </source>
</evidence>
<dbReference type="InterPro" id="IPR034149">
    <property type="entry name" value="TOPRIM_TopoI"/>
</dbReference>
<dbReference type="InterPro" id="IPR005733">
    <property type="entry name" value="TopoI_bac-type"/>
</dbReference>
<reference evidence="14" key="1">
    <citation type="submission" date="2017-09" db="EMBL/GenBank/DDBJ databases">
        <title>Depth-based differentiation of microbial function through sediment-hosted aquifers and enrichment of novel symbionts in the deep terrestrial subsurface.</title>
        <authorList>
            <person name="Probst A.J."/>
            <person name="Ladd B."/>
            <person name="Jarett J.K."/>
            <person name="Geller-Mcgrath D.E."/>
            <person name="Sieber C.M.K."/>
            <person name="Emerson J.B."/>
            <person name="Anantharaman K."/>
            <person name="Thomas B.C."/>
            <person name="Malmstrom R."/>
            <person name="Stieglmeier M."/>
            <person name="Klingl A."/>
            <person name="Woyke T."/>
            <person name="Ryan C.M."/>
            <person name="Banfield J.F."/>
        </authorList>
    </citation>
    <scope>NUCLEOTIDE SEQUENCE [LARGE SCALE GENOMIC DNA]</scope>
</reference>
<dbReference type="GO" id="GO:0003917">
    <property type="term" value="F:DNA topoisomerase type I (single strand cut, ATP-independent) activity"/>
    <property type="evidence" value="ECO:0007669"/>
    <property type="project" value="UniProtKB-UniRule"/>
</dbReference>
<dbReference type="PANTHER" id="PTHR42785">
    <property type="entry name" value="DNA TOPOISOMERASE, TYPE IA, CORE"/>
    <property type="match status" value="1"/>
</dbReference>
<dbReference type="Gene3D" id="3.30.65.10">
    <property type="entry name" value="Bacterial Topoisomerase I, domain 1"/>
    <property type="match status" value="2"/>
</dbReference>
<dbReference type="PANTHER" id="PTHR42785:SF1">
    <property type="entry name" value="DNA TOPOISOMERASE"/>
    <property type="match status" value="1"/>
</dbReference>
<feature type="domain" description="Topo IA-type catalytic" evidence="12">
    <location>
        <begin position="132"/>
        <end position="568"/>
    </location>
</feature>
<feature type="site" description="Interaction with DNA" evidence="10">
    <location>
        <position position="499"/>
    </location>
</feature>
<evidence type="ECO:0000313" key="14">
    <source>
        <dbReference type="Proteomes" id="UP000228952"/>
    </source>
</evidence>
<feature type="region of interest" description="Interaction with DNA" evidence="10">
    <location>
        <begin position="166"/>
        <end position="171"/>
    </location>
</feature>
<keyword evidence="8 10" id="KW-0238">DNA-binding</keyword>
<dbReference type="Pfam" id="PF01131">
    <property type="entry name" value="Topoisom_bac"/>
    <property type="match status" value="1"/>
</dbReference>
<feature type="site" description="Interaction with DNA" evidence="10">
    <location>
        <position position="142"/>
    </location>
</feature>
<evidence type="ECO:0000259" key="11">
    <source>
        <dbReference type="PROSITE" id="PS50880"/>
    </source>
</evidence>
<evidence type="ECO:0000256" key="3">
    <source>
        <dbReference type="ARBA" id="ARBA00022723"/>
    </source>
</evidence>
<feature type="active site" description="O-(5'-phospho-DNA)-tyrosine intermediate" evidence="10">
    <location>
        <position position="300"/>
    </location>
</feature>
<feature type="site" description="Interaction with DNA" evidence="10">
    <location>
        <position position="151"/>
    </location>
</feature>
<dbReference type="InterPro" id="IPR013824">
    <property type="entry name" value="Topo_IA_cen_sub1"/>
</dbReference>
<dbReference type="InterPro" id="IPR013825">
    <property type="entry name" value="Topo_IA_cen_sub2"/>
</dbReference>
<feature type="site" description="Interaction with DNA" evidence="10">
    <location>
        <position position="146"/>
    </location>
</feature>
<dbReference type="GO" id="GO:0008270">
    <property type="term" value="F:zinc ion binding"/>
    <property type="evidence" value="ECO:0007669"/>
    <property type="project" value="UniProtKB-KW"/>
</dbReference>
<dbReference type="NCBIfam" id="TIGR01051">
    <property type="entry name" value="topA_bact"/>
    <property type="match status" value="1"/>
</dbReference>
<dbReference type="CDD" id="cd03363">
    <property type="entry name" value="TOPRIM_TopoIA_TopoI"/>
    <property type="match status" value="1"/>
</dbReference>
<dbReference type="AlphaFoldDB" id="A0A2M7W174"/>
<feature type="site" description="Interaction with DNA" evidence="10">
    <location>
        <position position="302"/>
    </location>
</feature>
<keyword evidence="7 10" id="KW-0799">Topoisomerase</keyword>
<keyword evidence="9 10" id="KW-0413">Isomerase</keyword>
<dbReference type="GO" id="GO:0006265">
    <property type="term" value="P:DNA topological change"/>
    <property type="evidence" value="ECO:0007669"/>
    <property type="project" value="UniProtKB-UniRule"/>
</dbReference>
<dbReference type="Gene3D" id="3.40.50.140">
    <property type="match status" value="1"/>
</dbReference>
<dbReference type="GO" id="GO:0005694">
    <property type="term" value="C:chromosome"/>
    <property type="evidence" value="ECO:0007669"/>
    <property type="project" value="InterPro"/>
</dbReference>
<evidence type="ECO:0000313" key="13">
    <source>
        <dbReference type="EMBL" id="PJA13033.1"/>
    </source>
</evidence>
<dbReference type="InterPro" id="IPR023405">
    <property type="entry name" value="Topo_IA_core_domain"/>
</dbReference>
<dbReference type="GO" id="GO:0003677">
    <property type="term" value="F:DNA binding"/>
    <property type="evidence" value="ECO:0007669"/>
    <property type="project" value="UniProtKB-KW"/>
</dbReference>
<dbReference type="Gene3D" id="2.70.20.10">
    <property type="entry name" value="Topoisomerase I, domain 3"/>
    <property type="match status" value="1"/>
</dbReference>
<comment type="function">
    <text evidence="10">Releases the supercoiling and torsional tension of DNA, which is introduced during the DNA replication and transcription, by transiently cleaving and rejoining one strand of the DNA duplex. Introduces a single-strand break via transesterification at a target site in duplex DNA. The scissile phosphodiester is attacked by the catalytic tyrosine of the enzyme, resulting in the formation of a DNA-(5'-phosphotyrosyl)-enzyme intermediate and the expulsion of a 3'-OH DNA strand. The free DNA strand then undergoes passage around the unbroken strand, thus removing DNA supercoils. Finally, in the religation step, the DNA 3'-OH attacks the covalent intermediate to expel the active-site tyrosine and restore the DNA phosphodiester backbone.</text>
</comment>
<comment type="subunit">
    <text evidence="10">Monomer.</text>
</comment>
<dbReference type="PROSITE" id="PS50880">
    <property type="entry name" value="TOPRIM"/>
    <property type="match status" value="1"/>
</dbReference>
<evidence type="ECO:0000256" key="4">
    <source>
        <dbReference type="ARBA" id="ARBA00022771"/>
    </source>
</evidence>
<dbReference type="Gene3D" id="1.10.460.10">
    <property type="entry name" value="Topoisomerase I, domain 2"/>
    <property type="match status" value="1"/>
</dbReference>
<dbReference type="CDD" id="cd00186">
    <property type="entry name" value="TOP1Ac"/>
    <property type="match status" value="1"/>
</dbReference>
<dbReference type="Proteomes" id="UP000228952">
    <property type="component" value="Unassembled WGS sequence"/>
</dbReference>
<dbReference type="InterPro" id="IPR013826">
    <property type="entry name" value="Topo_IA_cen_sub3"/>
</dbReference>
<evidence type="ECO:0000256" key="9">
    <source>
        <dbReference type="ARBA" id="ARBA00023235"/>
    </source>
</evidence>
<dbReference type="InterPro" id="IPR013498">
    <property type="entry name" value="Topo_IA_Znf"/>
</dbReference>
<feature type="site" description="Interaction with DNA" evidence="10">
    <location>
        <position position="33"/>
    </location>
</feature>
<comment type="similarity">
    <text evidence="2 10">Belongs to the type IA topoisomerase family.</text>
</comment>
<evidence type="ECO:0000256" key="5">
    <source>
        <dbReference type="ARBA" id="ARBA00022833"/>
    </source>
</evidence>
<organism evidence="13 14">
    <name type="scientific">Candidatus Dojkabacteria bacterium CG_4_10_14_0_2_um_filter_Dojkabacteria_WS6_41_15</name>
    <dbReference type="NCBI Taxonomy" id="2014249"/>
    <lineage>
        <taxon>Bacteria</taxon>
        <taxon>Candidatus Dojkabacteria</taxon>
    </lineage>
</organism>
<dbReference type="SMART" id="SM00493">
    <property type="entry name" value="TOPRIM"/>
    <property type="match status" value="1"/>
</dbReference>
<dbReference type="InterPro" id="IPR006171">
    <property type="entry name" value="TOPRIM_dom"/>
</dbReference>
<gene>
    <name evidence="10" type="primary">topA</name>
    <name evidence="13" type="ORF">COX64_03750</name>
</gene>
<comment type="caution">
    <text evidence="13">The sequence shown here is derived from an EMBL/GenBank/DDBJ whole genome shotgun (WGS) entry which is preliminary data.</text>
</comment>
<feature type="domain" description="Toprim" evidence="11">
    <location>
        <begin position="3"/>
        <end position="116"/>
    </location>
</feature>
<dbReference type="InterPro" id="IPR013497">
    <property type="entry name" value="Topo_IA_cen"/>
</dbReference>
<keyword evidence="3" id="KW-0479">Metal-binding</keyword>
<evidence type="ECO:0000256" key="2">
    <source>
        <dbReference type="ARBA" id="ARBA00009446"/>
    </source>
</evidence>
<dbReference type="InterPro" id="IPR028612">
    <property type="entry name" value="Topoisom_1_IA"/>
</dbReference>
<keyword evidence="4" id="KW-0863">Zinc-finger</keyword>
<dbReference type="SMART" id="SM00436">
    <property type="entry name" value="TOP1Bc"/>
    <property type="match status" value="1"/>
</dbReference>
<sequence length="748" mass="84095">MAKNLVIVESPAKAKTIQGYLGKDFAVIATVGHIIDLPTSKLGVDIENGYEMVYTTIKGKDKVIESIKKAVKATSGTVYLAPDPDREGEAIAWQVAQICKFPAKSEKARRAVFHEITKEAIGAAIQNTRDVDASLVEAQQARRILDRLVGYPLSMLLWKKIQFGLSAGRVQSAALRLIVEREDEIKAFVPTPYMTFTSKYKGTDVVFTLVDAKGSMVKAVPEQGNELKKLLDLQGKHEVIEHKTKTVTSSPPPPLVTSTMQQAANQTYGFTAKMTMKFAQELYQGVNIKEKGGLIGLISYMRTDSVNMSEQAIAAIRDLIEKKYGKEYLHDTARRYKTKSAVAQEAHEAIRPTHVELLPSMVREYLTPQQYKLYALIWRRAVATQMKPQILEEENVKTVPVQSEARTFVDKEKWAFETVAQREVFAGYRLLKHAEEKEIKPLPVVSKGDQLTVSEIKAENLMTTPRSRFNDATLVKEMEKLGIGRPSTYASIIGTLIARNYALREMKFLIPTEIGILVCNFLKKHFVKIVDYAFTAQMEKELDEIANATLTKKKMLEAFYPDFAKDIEEKNKSIVKEELTSLGETDKECRKCGTKMHLKIGPWGQYYVCPNEKCKNKEPFVDMTKYFVPEEVDKGGYILKKGRFGVFWAHPDYPEVKKTLPMLLKEVCPDCDAHLVERKGKTGRPFIGCSAYPNCKYIKSRFFKKGDAAKSGEASTAKSPAETTSIKKVVSKKVIKKSASKAKTKRTK</sequence>